<evidence type="ECO:0000313" key="1">
    <source>
        <dbReference type="EMBL" id="RPA93361.1"/>
    </source>
</evidence>
<name>A0A3N4J9P9_9PEZI</name>
<gene>
    <name evidence="1" type="ORF">L873DRAFT_1816012</name>
</gene>
<dbReference type="AlphaFoldDB" id="A0A3N4J9P9"/>
<reference evidence="1 2" key="1">
    <citation type="journal article" date="2018" name="Nat. Ecol. Evol.">
        <title>Pezizomycetes genomes reveal the molecular basis of ectomycorrhizal truffle lifestyle.</title>
        <authorList>
            <person name="Murat C."/>
            <person name="Payen T."/>
            <person name="Noel B."/>
            <person name="Kuo A."/>
            <person name="Morin E."/>
            <person name="Chen J."/>
            <person name="Kohler A."/>
            <person name="Krizsan K."/>
            <person name="Balestrini R."/>
            <person name="Da Silva C."/>
            <person name="Montanini B."/>
            <person name="Hainaut M."/>
            <person name="Levati E."/>
            <person name="Barry K.W."/>
            <person name="Belfiori B."/>
            <person name="Cichocki N."/>
            <person name="Clum A."/>
            <person name="Dockter R.B."/>
            <person name="Fauchery L."/>
            <person name="Guy J."/>
            <person name="Iotti M."/>
            <person name="Le Tacon F."/>
            <person name="Lindquist E.A."/>
            <person name="Lipzen A."/>
            <person name="Malagnac F."/>
            <person name="Mello A."/>
            <person name="Molinier V."/>
            <person name="Miyauchi S."/>
            <person name="Poulain J."/>
            <person name="Riccioni C."/>
            <person name="Rubini A."/>
            <person name="Sitrit Y."/>
            <person name="Splivallo R."/>
            <person name="Traeger S."/>
            <person name="Wang M."/>
            <person name="Zifcakova L."/>
            <person name="Wipf D."/>
            <person name="Zambonelli A."/>
            <person name="Paolocci F."/>
            <person name="Nowrousian M."/>
            <person name="Ottonello S."/>
            <person name="Baldrian P."/>
            <person name="Spatafora J.W."/>
            <person name="Henrissat B."/>
            <person name="Nagy L.G."/>
            <person name="Aury J.M."/>
            <person name="Wincker P."/>
            <person name="Grigoriev I.V."/>
            <person name="Bonfante P."/>
            <person name="Martin F.M."/>
        </authorList>
    </citation>
    <scope>NUCLEOTIDE SEQUENCE [LARGE SCALE GENOMIC DNA]</scope>
    <source>
        <strain evidence="1 2">120613-1</strain>
    </source>
</reference>
<evidence type="ECO:0000313" key="2">
    <source>
        <dbReference type="Proteomes" id="UP000276215"/>
    </source>
</evidence>
<sequence length="54" mass="5925">MDAKLVKHLLAAVQVAIIVVVCTGFDSVLYTTTRDIPHNSLPTKHQPINLKGEQ</sequence>
<dbReference type="Proteomes" id="UP000276215">
    <property type="component" value="Unassembled WGS sequence"/>
</dbReference>
<accession>A0A3N4J9P9</accession>
<protein>
    <submittedName>
        <fullName evidence="1">Uncharacterized protein</fullName>
    </submittedName>
</protein>
<proteinExistence type="predicted"/>
<keyword evidence="2" id="KW-1185">Reference proteome</keyword>
<organism evidence="1 2">
    <name type="scientific">Choiromyces venosus 120613-1</name>
    <dbReference type="NCBI Taxonomy" id="1336337"/>
    <lineage>
        <taxon>Eukaryota</taxon>
        <taxon>Fungi</taxon>
        <taxon>Dikarya</taxon>
        <taxon>Ascomycota</taxon>
        <taxon>Pezizomycotina</taxon>
        <taxon>Pezizomycetes</taxon>
        <taxon>Pezizales</taxon>
        <taxon>Tuberaceae</taxon>
        <taxon>Choiromyces</taxon>
    </lineage>
</organism>
<dbReference type="EMBL" id="ML120454">
    <property type="protein sequence ID" value="RPA93361.1"/>
    <property type="molecule type" value="Genomic_DNA"/>
</dbReference>